<sequence length="69" mass="7880">MERDHSGHRYHDRNDQIARIYGKMDIGTLRLTYGQSFGSGLDPNLRLMDALDQLDDMSLESLIGDVVKK</sequence>
<proteinExistence type="predicted"/>
<dbReference type="AlphaFoldDB" id="A0A1J5PXQ0"/>
<evidence type="ECO:0000313" key="1">
    <source>
        <dbReference type="EMBL" id="OIQ75680.1"/>
    </source>
</evidence>
<protein>
    <submittedName>
        <fullName evidence="1">Uncharacterized protein</fullName>
    </submittedName>
</protein>
<comment type="caution">
    <text evidence="1">The sequence shown here is derived from an EMBL/GenBank/DDBJ whole genome shotgun (WGS) entry which is preliminary data.</text>
</comment>
<gene>
    <name evidence="1" type="ORF">GALL_426530</name>
</gene>
<accession>A0A1J5PXQ0</accession>
<dbReference type="EMBL" id="MLJW01002089">
    <property type="protein sequence ID" value="OIQ75680.1"/>
    <property type="molecule type" value="Genomic_DNA"/>
</dbReference>
<organism evidence="1">
    <name type="scientific">mine drainage metagenome</name>
    <dbReference type="NCBI Taxonomy" id="410659"/>
    <lineage>
        <taxon>unclassified sequences</taxon>
        <taxon>metagenomes</taxon>
        <taxon>ecological metagenomes</taxon>
    </lineage>
</organism>
<reference evidence="1" key="1">
    <citation type="submission" date="2016-10" db="EMBL/GenBank/DDBJ databases">
        <title>Sequence of Gallionella enrichment culture.</title>
        <authorList>
            <person name="Poehlein A."/>
            <person name="Muehling M."/>
            <person name="Daniel R."/>
        </authorList>
    </citation>
    <scope>NUCLEOTIDE SEQUENCE</scope>
</reference>
<name>A0A1J5PXQ0_9ZZZZ</name>